<dbReference type="HOGENOM" id="CLU_022059_1_0_1"/>
<dbReference type="PANTHER" id="PTHR31814:SF2">
    <property type="entry name" value="PHOSPHOMEVALONATE KINASE"/>
    <property type="match status" value="1"/>
</dbReference>
<dbReference type="SUPFAM" id="SSF54211">
    <property type="entry name" value="Ribosomal protein S5 domain 2-like"/>
    <property type="match status" value="2"/>
</dbReference>
<dbReference type="InterPro" id="IPR014721">
    <property type="entry name" value="Ribsml_uS5_D2-typ_fold_subgr"/>
</dbReference>
<name>F2TNM4_AJEDA</name>
<proteinExistence type="inferred from homology"/>
<evidence type="ECO:0000256" key="15">
    <source>
        <dbReference type="SAM" id="MobiDB-lite"/>
    </source>
</evidence>
<dbReference type="PANTHER" id="PTHR31814">
    <property type="match status" value="1"/>
</dbReference>
<evidence type="ECO:0000256" key="4">
    <source>
        <dbReference type="ARBA" id="ARBA00022516"/>
    </source>
</evidence>
<dbReference type="InterPro" id="IPR020568">
    <property type="entry name" value="Ribosomal_Su5_D2-typ_SF"/>
</dbReference>
<evidence type="ECO:0000256" key="9">
    <source>
        <dbReference type="ARBA" id="ARBA00022955"/>
    </source>
</evidence>
<dbReference type="PIRSF" id="PIRSF017288">
    <property type="entry name" value="PMK_GHMP_euk"/>
    <property type="match status" value="1"/>
</dbReference>
<dbReference type="AlphaFoldDB" id="F2TNM4"/>
<evidence type="ECO:0000256" key="8">
    <source>
        <dbReference type="ARBA" id="ARBA00022840"/>
    </source>
</evidence>
<dbReference type="Proteomes" id="UP000007802">
    <property type="component" value="Unassembled WGS sequence"/>
</dbReference>
<dbReference type="InterPro" id="IPR036554">
    <property type="entry name" value="GHMP_kinase_C_sf"/>
</dbReference>
<dbReference type="Pfam" id="PF00288">
    <property type="entry name" value="GHMP_kinases_N"/>
    <property type="match status" value="1"/>
</dbReference>
<comment type="catalytic activity">
    <reaction evidence="14">
        <text>(R)-5-phosphomevalonate + ATP = (R)-5-diphosphomevalonate + ADP</text>
        <dbReference type="Rhea" id="RHEA:16341"/>
        <dbReference type="ChEBI" id="CHEBI:30616"/>
        <dbReference type="ChEBI" id="CHEBI:57557"/>
        <dbReference type="ChEBI" id="CHEBI:58146"/>
        <dbReference type="ChEBI" id="CHEBI:456216"/>
        <dbReference type="EC" id="2.7.4.2"/>
    </reaction>
    <physiologicalReaction direction="left-to-right" evidence="14">
        <dbReference type="Rhea" id="RHEA:16342"/>
    </physiologicalReaction>
</comment>
<dbReference type="Gene3D" id="3.30.70.890">
    <property type="entry name" value="GHMP kinase, C-terminal domain"/>
    <property type="match status" value="1"/>
</dbReference>
<keyword evidence="6" id="KW-0547">Nucleotide-binding</keyword>
<evidence type="ECO:0000256" key="1">
    <source>
        <dbReference type="ARBA" id="ARBA00005017"/>
    </source>
</evidence>
<keyword evidence="11" id="KW-0443">Lipid metabolism</keyword>
<keyword evidence="5" id="KW-0808">Transferase</keyword>
<evidence type="ECO:0000256" key="7">
    <source>
        <dbReference type="ARBA" id="ARBA00022777"/>
    </source>
</evidence>
<feature type="region of interest" description="Disordered" evidence="15">
    <location>
        <begin position="52"/>
        <end position="120"/>
    </location>
</feature>
<keyword evidence="12" id="KW-1207">Sterol metabolism</keyword>
<feature type="region of interest" description="Disordered" evidence="15">
    <location>
        <begin position="406"/>
        <end position="447"/>
    </location>
</feature>
<dbReference type="InterPro" id="IPR016005">
    <property type="entry name" value="Erg8"/>
</dbReference>
<feature type="compositionally biased region" description="Low complexity" evidence="15">
    <location>
        <begin position="406"/>
        <end position="426"/>
    </location>
</feature>
<evidence type="ECO:0000259" key="16">
    <source>
        <dbReference type="Pfam" id="PF00288"/>
    </source>
</evidence>
<dbReference type="EC" id="2.7.4.2" evidence="3"/>
<feature type="domain" description="GHMP kinase N-terminal" evidence="16">
    <location>
        <begin position="228"/>
        <end position="291"/>
    </location>
</feature>
<organism evidence="17">
    <name type="scientific">Ajellomyces dermatitidis (strain ATCC 18188 / CBS 674.68)</name>
    <name type="common">Blastomyces dermatitidis</name>
    <dbReference type="NCBI Taxonomy" id="653446"/>
    <lineage>
        <taxon>Eukaryota</taxon>
        <taxon>Fungi</taxon>
        <taxon>Dikarya</taxon>
        <taxon>Ascomycota</taxon>
        <taxon>Pezizomycotina</taxon>
        <taxon>Eurotiomycetes</taxon>
        <taxon>Eurotiomycetidae</taxon>
        <taxon>Onygenales</taxon>
        <taxon>Ajellomycetaceae</taxon>
        <taxon>Blastomyces</taxon>
    </lineage>
</organism>
<dbReference type="Gene3D" id="3.30.230.10">
    <property type="match status" value="1"/>
</dbReference>
<feature type="compositionally biased region" description="Acidic residues" evidence="15">
    <location>
        <begin position="431"/>
        <end position="442"/>
    </location>
</feature>
<dbReference type="GO" id="GO:0004631">
    <property type="term" value="F:phosphomevalonate kinase activity"/>
    <property type="evidence" value="ECO:0007669"/>
    <property type="project" value="UniProtKB-EC"/>
</dbReference>
<evidence type="ECO:0000256" key="11">
    <source>
        <dbReference type="ARBA" id="ARBA00023098"/>
    </source>
</evidence>
<dbReference type="OrthoDB" id="10262935at2759"/>
<dbReference type="GO" id="GO:0010142">
    <property type="term" value="P:farnesyl diphosphate biosynthetic process, mevalonate pathway"/>
    <property type="evidence" value="ECO:0007669"/>
    <property type="project" value="TreeGrafter"/>
</dbReference>
<evidence type="ECO:0000256" key="13">
    <source>
        <dbReference type="ARBA" id="ARBA00023221"/>
    </source>
</evidence>
<dbReference type="UniPathway" id="UPA00057">
    <property type="reaction ID" value="UER00099"/>
</dbReference>
<protein>
    <recommendedName>
        <fullName evidence="3">phosphomevalonate kinase</fullName>
        <ecNumber evidence="3">2.7.4.2</ecNumber>
    </recommendedName>
</protein>
<evidence type="ECO:0000256" key="14">
    <source>
        <dbReference type="ARBA" id="ARBA00029326"/>
    </source>
</evidence>
<evidence type="ECO:0000256" key="3">
    <source>
        <dbReference type="ARBA" id="ARBA00012958"/>
    </source>
</evidence>
<dbReference type="SUPFAM" id="SSF55060">
    <property type="entry name" value="GHMP Kinase, C-terminal domain"/>
    <property type="match status" value="1"/>
</dbReference>
<feature type="compositionally biased region" description="Basic and acidic residues" evidence="15">
    <location>
        <begin position="80"/>
        <end position="104"/>
    </location>
</feature>
<dbReference type="EMBL" id="GG749477">
    <property type="protein sequence ID" value="EGE84837.1"/>
    <property type="molecule type" value="Genomic_DNA"/>
</dbReference>
<dbReference type="InterPro" id="IPR006204">
    <property type="entry name" value="GHMP_kinase_N_dom"/>
</dbReference>
<dbReference type="GO" id="GO:0006696">
    <property type="term" value="P:ergosterol biosynthetic process"/>
    <property type="evidence" value="ECO:0007669"/>
    <property type="project" value="TreeGrafter"/>
</dbReference>
<reference evidence="17" key="1">
    <citation type="submission" date="2010-03" db="EMBL/GenBank/DDBJ databases">
        <title>Annotation of Blastomyces dermatitidis strain ATCC 18188.</title>
        <authorList>
            <consortium name="The Broad Institute Genome Sequencing Platform"/>
            <consortium name="Broad Institute Genome Sequencing Center for Infectious Disease."/>
            <person name="Cuomo C."/>
            <person name="Klein B."/>
            <person name="Sullivan T."/>
            <person name="Heitman J."/>
            <person name="Young S."/>
            <person name="Zeng Q."/>
            <person name="Gargeya S."/>
            <person name="Alvarado L."/>
            <person name="Berlin A.M."/>
            <person name="Chapman S.B."/>
            <person name="Chen Z."/>
            <person name="Freedman E."/>
            <person name="Gellesch M."/>
            <person name="Goldberg J."/>
            <person name="Griggs A."/>
            <person name="Gujja S."/>
            <person name="Heilman E."/>
            <person name="Heiman D."/>
            <person name="Howarth C."/>
            <person name="Mehta T."/>
            <person name="Neiman D."/>
            <person name="Pearson M."/>
            <person name="Roberts A."/>
            <person name="Saif S."/>
            <person name="Shea T."/>
            <person name="Shenoy N."/>
            <person name="Sisk P."/>
            <person name="Stolte C."/>
            <person name="Sykes S."/>
            <person name="White J."/>
            <person name="Yandava C."/>
            <person name="Haas B."/>
            <person name="Nusbaum C."/>
            <person name="Birren B."/>
        </authorList>
    </citation>
    <scope>NUCLEOTIDE SEQUENCE [LARGE SCALE GENOMIC DNA]</scope>
    <source>
        <strain evidence="17">ATCC 18188</strain>
    </source>
</reference>
<gene>
    <name evidence="17" type="ORF">BDDG_07782</name>
</gene>
<evidence type="ECO:0000313" key="17">
    <source>
        <dbReference type="EMBL" id="EGE84837.1"/>
    </source>
</evidence>
<dbReference type="EMBL" id="GG749477">
    <property type="protein sequence ID" value="KMW68455.1"/>
    <property type="molecule type" value="Genomic_DNA"/>
</dbReference>
<evidence type="ECO:0000256" key="10">
    <source>
        <dbReference type="ARBA" id="ARBA00023011"/>
    </source>
</evidence>
<accession>F2TNM4</accession>
<evidence type="ECO:0000256" key="12">
    <source>
        <dbReference type="ARBA" id="ARBA00023166"/>
    </source>
</evidence>
<comment type="pathway">
    <text evidence="1">Isoprenoid biosynthesis; isopentenyl diphosphate biosynthesis via mevalonate pathway; isopentenyl diphosphate from (R)-mevalonate: step 2/3.</text>
</comment>
<keyword evidence="4" id="KW-0444">Lipid biosynthesis</keyword>
<evidence type="ECO:0000256" key="6">
    <source>
        <dbReference type="ARBA" id="ARBA00022741"/>
    </source>
</evidence>
<keyword evidence="7 17" id="KW-0418">Kinase</keyword>
<keyword evidence="9" id="KW-0752">Steroid biosynthesis</keyword>
<dbReference type="GO" id="GO:0019287">
    <property type="term" value="P:isopentenyl diphosphate biosynthetic process, mevalonate pathway"/>
    <property type="evidence" value="ECO:0007669"/>
    <property type="project" value="UniProtKB-UniPathway"/>
</dbReference>
<keyword evidence="10" id="KW-0756">Sterol biosynthesis</keyword>
<keyword evidence="8" id="KW-0067">ATP-binding</keyword>
<evidence type="ECO:0000256" key="2">
    <source>
        <dbReference type="ARBA" id="ARBA00006495"/>
    </source>
</evidence>
<feature type="compositionally biased region" description="Basic and acidic residues" evidence="15">
    <location>
        <begin position="54"/>
        <end position="67"/>
    </location>
</feature>
<sequence length="565" mass="60831">MPHHPVSETAVSAPGKVLLTGGYLVLDRAYTGTVFALNARIHVVVRQLRREKRRREERVTRAARRGDEEEEGRGGGGGGRVEDGAGEEGRGGDGKGEDKVEDGGVGKGPGEGDGDADGGRGEEEEVIVVKSPQFVDAVWEYGVRREPDGGGVRVVQKGDCPRNPFVETSLNYALTYISYVAASKLFGSLSITILADNDYYSQTSISQAAGANRGTRFVNFGVKLHEAHKTGLGSSAALVTALVSAMVIHRTVQPEELPTVRDKLHNLAQAAHCAAQGKVGSGFDVGAAVYGSCLYRRFSPAVLGSLGDVGSPQFEERLFAVVEDLNTEHPWDTECVDFGTKLPRGMQMVLCDVDCGSQTPGMVKKVLQWREENREEANALWAELQQNNEKLRLLLKDLLYHTNSTSRTTTAVSSSPSSASAGNSTNISSINDDDDDDDDDNDGNNFDAVSRLISRSRALLRTMTQKSAVPIEPRVQTELLDRLSAEVEGVIGGVVPGAGGYDAIALLVRDDAAVVDRLRGFLRTWKSSVEDDFGGKIERVRLLGVAHGSEGLRNEIPAQYSGWMS</sequence>
<keyword evidence="13" id="KW-0753">Steroid metabolism</keyword>
<dbReference type="GO" id="GO:0005524">
    <property type="term" value="F:ATP binding"/>
    <property type="evidence" value="ECO:0007669"/>
    <property type="project" value="UniProtKB-KW"/>
</dbReference>
<dbReference type="GO" id="GO:0005777">
    <property type="term" value="C:peroxisome"/>
    <property type="evidence" value="ECO:0007669"/>
    <property type="project" value="TreeGrafter"/>
</dbReference>
<comment type="similarity">
    <text evidence="2">Belongs to the GHMP kinase family. Mevalonate kinase subfamily.</text>
</comment>
<dbReference type="InterPro" id="IPR035102">
    <property type="entry name" value="Phosphomevalonate_kinase"/>
</dbReference>
<evidence type="ECO:0000256" key="5">
    <source>
        <dbReference type="ARBA" id="ARBA00022679"/>
    </source>
</evidence>